<dbReference type="AlphaFoldDB" id="A0A0J6VVA2"/>
<evidence type="ECO:0000256" key="5">
    <source>
        <dbReference type="ARBA" id="ARBA00022970"/>
    </source>
</evidence>
<dbReference type="InterPro" id="IPR027417">
    <property type="entry name" value="P-loop_NTPase"/>
</dbReference>
<dbReference type="RefSeq" id="WP_048450538.1">
    <property type="nucleotide sequence ID" value="NZ_JBNNPJ010000005.1"/>
</dbReference>
<dbReference type="PANTHER" id="PTHR43820">
    <property type="entry name" value="HIGH-AFFINITY BRANCHED-CHAIN AMINO ACID TRANSPORT ATP-BINDING PROTEIN LIVF"/>
    <property type="match status" value="1"/>
</dbReference>
<dbReference type="SMART" id="SM00382">
    <property type="entry name" value="AAA"/>
    <property type="match status" value="1"/>
</dbReference>
<reference evidence="7 8" key="1">
    <citation type="submission" date="2015-03" db="EMBL/GenBank/DDBJ databases">
        <title>Genome sequencing of Methylobacterium tarhaniae DSM 25844.</title>
        <authorList>
            <person name="Chaudhry V."/>
            <person name="Patil P.B."/>
        </authorList>
    </citation>
    <scope>NUCLEOTIDE SEQUENCE [LARGE SCALE GENOMIC DNA]</scope>
    <source>
        <strain evidence="7 8">DSM 25844</strain>
    </source>
</reference>
<dbReference type="InterPro" id="IPR003439">
    <property type="entry name" value="ABC_transporter-like_ATP-bd"/>
</dbReference>
<protein>
    <submittedName>
        <fullName evidence="7">Leucine/isoleucine/valine transporter ATP-binding subunit</fullName>
    </submittedName>
</protein>
<feature type="domain" description="ABC transporter" evidence="6">
    <location>
        <begin position="2"/>
        <end position="234"/>
    </location>
</feature>
<dbReference type="EMBL" id="LABZ01000055">
    <property type="protein sequence ID" value="KMO43221.1"/>
    <property type="molecule type" value="Genomic_DNA"/>
</dbReference>
<sequence length="238" mass="25612">MIEIRDLHAGYGDTEVLQGIDLDVRAGEVVAIVGANGVGKTTLLRTIAGLIAPSRGSITAEGEAIGGLGAHRVVERGIVMVPEGRRLFPRMTVRRNLEIGAYAARARPRLKQSLEEVYALFPILREREDQLGGTLSGGQQQMCAIGRGLMALPSVLMLDEVSLGLAPIAVKRVYEAVRAIRDRGLTLIIVEQNVGQALKVADRAYVIQGGRVVLSGTGRELTNNEDVRRAYLGLTEHA</sequence>
<comment type="similarity">
    <text evidence="1">Belongs to the ABC transporter superfamily.</text>
</comment>
<evidence type="ECO:0000256" key="1">
    <source>
        <dbReference type="ARBA" id="ARBA00005417"/>
    </source>
</evidence>
<dbReference type="InterPro" id="IPR052156">
    <property type="entry name" value="BCAA_Transport_ATP-bd_LivF"/>
</dbReference>
<dbReference type="PROSITE" id="PS50893">
    <property type="entry name" value="ABC_TRANSPORTER_2"/>
    <property type="match status" value="1"/>
</dbReference>
<evidence type="ECO:0000313" key="8">
    <source>
        <dbReference type="Proteomes" id="UP000036449"/>
    </source>
</evidence>
<keyword evidence="5" id="KW-0029">Amino-acid transport</keyword>
<keyword evidence="3" id="KW-0547">Nucleotide-binding</keyword>
<keyword evidence="8" id="KW-1185">Reference proteome</keyword>
<dbReference type="GO" id="GO:0015807">
    <property type="term" value="P:L-amino acid transport"/>
    <property type="evidence" value="ECO:0007669"/>
    <property type="project" value="TreeGrafter"/>
</dbReference>
<gene>
    <name evidence="7" type="primary">livF</name>
    <name evidence="7" type="ORF">VQ03_08995</name>
</gene>
<dbReference type="GO" id="GO:0016887">
    <property type="term" value="F:ATP hydrolysis activity"/>
    <property type="evidence" value="ECO:0007669"/>
    <property type="project" value="InterPro"/>
</dbReference>
<evidence type="ECO:0000259" key="6">
    <source>
        <dbReference type="PROSITE" id="PS50893"/>
    </source>
</evidence>
<organism evidence="7 8">
    <name type="scientific">Methylobacterium tarhaniae</name>
    <dbReference type="NCBI Taxonomy" id="1187852"/>
    <lineage>
        <taxon>Bacteria</taxon>
        <taxon>Pseudomonadati</taxon>
        <taxon>Pseudomonadota</taxon>
        <taxon>Alphaproteobacteria</taxon>
        <taxon>Hyphomicrobiales</taxon>
        <taxon>Methylobacteriaceae</taxon>
        <taxon>Methylobacterium</taxon>
    </lineage>
</organism>
<name>A0A0J6VVA2_9HYPH</name>
<evidence type="ECO:0000256" key="2">
    <source>
        <dbReference type="ARBA" id="ARBA00022448"/>
    </source>
</evidence>
<dbReference type="GO" id="GO:0015658">
    <property type="term" value="F:branched-chain amino acid transmembrane transporter activity"/>
    <property type="evidence" value="ECO:0007669"/>
    <property type="project" value="TreeGrafter"/>
</dbReference>
<comment type="caution">
    <text evidence="7">The sequence shown here is derived from an EMBL/GenBank/DDBJ whole genome shotgun (WGS) entry which is preliminary data.</text>
</comment>
<dbReference type="Pfam" id="PF00005">
    <property type="entry name" value="ABC_tran"/>
    <property type="match status" value="1"/>
</dbReference>
<dbReference type="OrthoDB" id="9806149at2"/>
<evidence type="ECO:0000313" key="7">
    <source>
        <dbReference type="EMBL" id="KMO43221.1"/>
    </source>
</evidence>
<dbReference type="Gene3D" id="3.40.50.300">
    <property type="entry name" value="P-loop containing nucleotide triphosphate hydrolases"/>
    <property type="match status" value="1"/>
</dbReference>
<proteinExistence type="inferred from homology"/>
<evidence type="ECO:0000256" key="4">
    <source>
        <dbReference type="ARBA" id="ARBA00022840"/>
    </source>
</evidence>
<dbReference type="CDD" id="cd03224">
    <property type="entry name" value="ABC_TM1139_LivF_branched"/>
    <property type="match status" value="1"/>
</dbReference>
<dbReference type="Proteomes" id="UP000036449">
    <property type="component" value="Unassembled WGS sequence"/>
</dbReference>
<dbReference type="GO" id="GO:0005524">
    <property type="term" value="F:ATP binding"/>
    <property type="evidence" value="ECO:0007669"/>
    <property type="project" value="UniProtKB-KW"/>
</dbReference>
<dbReference type="PATRIC" id="fig|1187852.3.peg.5489"/>
<keyword evidence="2" id="KW-0813">Transport</keyword>
<accession>A0A0J6VVA2</accession>
<evidence type="ECO:0000256" key="3">
    <source>
        <dbReference type="ARBA" id="ARBA00022741"/>
    </source>
</evidence>
<keyword evidence="4 7" id="KW-0067">ATP-binding</keyword>
<dbReference type="PANTHER" id="PTHR43820:SF4">
    <property type="entry name" value="HIGH-AFFINITY BRANCHED-CHAIN AMINO ACID TRANSPORT ATP-BINDING PROTEIN LIVF"/>
    <property type="match status" value="1"/>
</dbReference>
<dbReference type="InterPro" id="IPR003593">
    <property type="entry name" value="AAA+_ATPase"/>
</dbReference>
<dbReference type="SUPFAM" id="SSF52540">
    <property type="entry name" value="P-loop containing nucleoside triphosphate hydrolases"/>
    <property type="match status" value="1"/>
</dbReference>